<gene>
    <name evidence="11" type="ordered locus">Belba_2718</name>
</gene>
<dbReference type="EMBL" id="CP003281">
    <property type="protein sequence ID" value="AFL85261.1"/>
    <property type="molecule type" value="Genomic_DNA"/>
</dbReference>
<evidence type="ECO:0000256" key="1">
    <source>
        <dbReference type="ARBA" id="ARBA00022679"/>
    </source>
</evidence>
<dbReference type="PANTHER" id="PTHR43675:SF8">
    <property type="entry name" value="ARSENITE METHYLTRANSFERASE"/>
    <property type="match status" value="1"/>
</dbReference>
<proteinExistence type="inferred from homology"/>
<evidence type="ECO:0000256" key="9">
    <source>
        <dbReference type="SAM" id="Coils"/>
    </source>
</evidence>
<evidence type="ECO:0000256" key="5">
    <source>
        <dbReference type="ARBA" id="ARBA00034545"/>
    </source>
</evidence>
<reference evidence="12" key="1">
    <citation type="submission" date="2012-06" db="EMBL/GenBank/DDBJ databases">
        <title>The complete genome of Belliella baltica DSM 15883.</title>
        <authorList>
            <person name="Lucas S."/>
            <person name="Copeland A."/>
            <person name="Lapidus A."/>
            <person name="Goodwin L."/>
            <person name="Pitluck S."/>
            <person name="Peters L."/>
            <person name="Mikhailova N."/>
            <person name="Davenport K."/>
            <person name="Kyrpides N."/>
            <person name="Mavromatis K."/>
            <person name="Pagani I."/>
            <person name="Ivanova N."/>
            <person name="Ovchinnikova G."/>
            <person name="Zeytun A."/>
            <person name="Detter J.C."/>
            <person name="Han C."/>
            <person name="Land M."/>
            <person name="Hauser L."/>
            <person name="Markowitz V."/>
            <person name="Cheng J.-F."/>
            <person name="Hugenholtz P."/>
            <person name="Woyke T."/>
            <person name="Wu D."/>
            <person name="Tindall B."/>
            <person name="Pomrenke H."/>
            <person name="Brambilla E."/>
            <person name="Klenk H.-P."/>
            <person name="Eisen J.A."/>
        </authorList>
    </citation>
    <scope>NUCLEOTIDE SEQUENCE [LARGE SCALE GENOMIC DNA]</scope>
    <source>
        <strain evidence="12">DSM 15883 / CIP 108006 / LMG 21964 / BA134</strain>
    </source>
</reference>
<dbReference type="eggNOG" id="COG2226">
    <property type="taxonomic scope" value="Bacteria"/>
</dbReference>
<keyword evidence="1" id="KW-0808">Transferase</keyword>
<evidence type="ECO:0000256" key="7">
    <source>
        <dbReference type="ARBA" id="ARBA00047943"/>
    </source>
</evidence>
<dbReference type="InterPro" id="IPR025714">
    <property type="entry name" value="Methyltranfer_dom"/>
</dbReference>
<dbReference type="GO" id="GO:0008757">
    <property type="term" value="F:S-adenosylmethionine-dependent methyltransferase activity"/>
    <property type="evidence" value="ECO:0007669"/>
    <property type="project" value="InterPro"/>
</dbReference>
<dbReference type="HOGENOM" id="CLU_859865_0_0_10"/>
<feature type="domain" description="Methyltransferase" evidence="10">
    <location>
        <begin position="73"/>
        <end position="226"/>
    </location>
</feature>
<dbReference type="PATRIC" id="fig|866536.3.peg.2799"/>
<evidence type="ECO:0000259" key="10">
    <source>
        <dbReference type="Pfam" id="PF13847"/>
    </source>
</evidence>
<comment type="catalytic activity">
    <reaction evidence="7">
        <text>arsenic triglutathione + 2 [thioredoxin]-dithiol + 2 S-adenosyl-L-methionine + H2O = dimethylarsinous acid + 2 [thioredoxin]-disulfide + 3 glutathione + 2 S-adenosyl-L-homocysteine + 2 H(+)</text>
        <dbReference type="Rhea" id="RHEA:69464"/>
        <dbReference type="Rhea" id="RHEA-COMP:10698"/>
        <dbReference type="Rhea" id="RHEA-COMP:10700"/>
        <dbReference type="ChEBI" id="CHEBI:15377"/>
        <dbReference type="ChEBI" id="CHEBI:15378"/>
        <dbReference type="ChEBI" id="CHEBI:23808"/>
        <dbReference type="ChEBI" id="CHEBI:29950"/>
        <dbReference type="ChEBI" id="CHEBI:50058"/>
        <dbReference type="ChEBI" id="CHEBI:57856"/>
        <dbReference type="ChEBI" id="CHEBI:57925"/>
        <dbReference type="ChEBI" id="CHEBI:59789"/>
        <dbReference type="ChEBI" id="CHEBI:183640"/>
        <dbReference type="EC" id="2.1.1.137"/>
    </reaction>
</comment>
<evidence type="ECO:0000256" key="4">
    <source>
        <dbReference type="ARBA" id="ARBA00034521"/>
    </source>
</evidence>
<keyword evidence="12" id="KW-1185">Reference proteome</keyword>
<evidence type="ECO:0000256" key="8">
    <source>
        <dbReference type="ARBA" id="ARBA00048428"/>
    </source>
</evidence>
<organism evidence="11 12">
    <name type="scientific">Belliella baltica (strain DSM 15883 / CIP 108006 / LMG 21964 / BA134)</name>
    <dbReference type="NCBI Taxonomy" id="866536"/>
    <lineage>
        <taxon>Bacteria</taxon>
        <taxon>Pseudomonadati</taxon>
        <taxon>Bacteroidota</taxon>
        <taxon>Cytophagia</taxon>
        <taxon>Cytophagales</taxon>
        <taxon>Cyclobacteriaceae</taxon>
        <taxon>Belliella</taxon>
    </lineage>
</organism>
<evidence type="ECO:0000256" key="6">
    <source>
        <dbReference type="ARBA" id="ARBA00047941"/>
    </source>
</evidence>
<dbReference type="InterPro" id="IPR026669">
    <property type="entry name" value="Arsenite_MeTrfase-like"/>
</dbReference>
<dbReference type="PANTHER" id="PTHR43675">
    <property type="entry name" value="ARSENITE METHYLTRANSFERASE"/>
    <property type="match status" value="1"/>
</dbReference>
<dbReference type="CDD" id="cd02440">
    <property type="entry name" value="AdoMet_MTases"/>
    <property type="match status" value="1"/>
</dbReference>
<dbReference type="InterPro" id="IPR029063">
    <property type="entry name" value="SAM-dependent_MTases_sf"/>
</dbReference>
<keyword evidence="2" id="KW-0949">S-adenosyl-L-methionine</keyword>
<dbReference type="Proteomes" id="UP000006050">
    <property type="component" value="Chromosome"/>
</dbReference>
<name>I3Z7P3_BELBD</name>
<comment type="similarity">
    <text evidence="3">Belongs to the methyltransferase superfamily. Arsenite methyltransferase family.</text>
</comment>
<comment type="catalytic activity">
    <reaction evidence="6">
        <text>arsenic triglutathione + [thioredoxin]-dithiol + S-adenosyl-L-methionine + 2 H2O = methylarsonous acid + [thioredoxin]-disulfide + 3 glutathione + S-adenosyl-L-homocysteine + H(+)</text>
        <dbReference type="Rhea" id="RHEA:69460"/>
        <dbReference type="Rhea" id="RHEA-COMP:10698"/>
        <dbReference type="Rhea" id="RHEA-COMP:10700"/>
        <dbReference type="ChEBI" id="CHEBI:15377"/>
        <dbReference type="ChEBI" id="CHEBI:15378"/>
        <dbReference type="ChEBI" id="CHEBI:17826"/>
        <dbReference type="ChEBI" id="CHEBI:29950"/>
        <dbReference type="ChEBI" id="CHEBI:50058"/>
        <dbReference type="ChEBI" id="CHEBI:57856"/>
        <dbReference type="ChEBI" id="CHEBI:57925"/>
        <dbReference type="ChEBI" id="CHEBI:59789"/>
        <dbReference type="ChEBI" id="CHEBI:183640"/>
        <dbReference type="EC" id="2.1.1.137"/>
    </reaction>
</comment>
<dbReference type="SUPFAM" id="SSF53335">
    <property type="entry name" value="S-adenosyl-L-methionine-dependent methyltransferases"/>
    <property type="match status" value="1"/>
</dbReference>
<dbReference type="Pfam" id="PF13847">
    <property type="entry name" value="Methyltransf_31"/>
    <property type="match status" value="1"/>
</dbReference>
<keyword evidence="11" id="KW-0489">Methyltransferase</keyword>
<evidence type="ECO:0000313" key="12">
    <source>
        <dbReference type="Proteomes" id="UP000006050"/>
    </source>
</evidence>
<dbReference type="GO" id="GO:0032259">
    <property type="term" value="P:methylation"/>
    <property type="evidence" value="ECO:0007669"/>
    <property type="project" value="UniProtKB-KW"/>
</dbReference>
<evidence type="ECO:0000256" key="2">
    <source>
        <dbReference type="ARBA" id="ARBA00022691"/>
    </source>
</evidence>
<keyword evidence="11" id="KW-0830">Ubiquinone</keyword>
<protein>
    <recommendedName>
        <fullName evidence="5">Arsenite methyltransferase</fullName>
        <ecNumber evidence="4">2.1.1.137</ecNumber>
    </recommendedName>
</protein>
<comment type="catalytic activity">
    <reaction evidence="8">
        <text>arsenic triglutathione + 3 [thioredoxin]-dithiol + 3 S-adenosyl-L-methionine = trimethylarsine + 3 [thioredoxin]-disulfide + 3 glutathione + 3 S-adenosyl-L-homocysteine + 3 H(+)</text>
        <dbReference type="Rhea" id="RHEA:69432"/>
        <dbReference type="Rhea" id="RHEA-COMP:10698"/>
        <dbReference type="Rhea" id="RHEA-COMP:10700"/>
        <dbReference type="ChEBI" id="CHEBI:15378"/>
        <dbReference type="ChEBI" id="CHEBI:27130"/>
        <dbReference type="ChEBI" id="CHEBI:29950"/>
        <dbReference type="ChEBI" id="CHEBI:50058"/>
        <dbReference type="ChEBI" id="CHEBI:57856"/>
        <dbReference type="ChEBI" id="CHEBI:57925"/>
        <dbReference type="ChEBI" id="CHEBI:59789"/>
        <dbReference type="ChEBI" id="CHEBI:183640"/>
        <dbReference type="EC" id="2.1.1.137"/>
    </reaction>
</comment>
<dbReference type="NCBIfam" id="NF038099">
    <property type="entry name" value="AsSugarArsM"/>
    <property type="match status" value="1"/>
</dbReference>
<accession>I3Z7P3</accession>
<dbReference type="KEGG" id="bbd:Belba_2718"/>
<dbReference type="Gene3D" id="3.40.50.150">
    <property type="entry name" value="Vaccinia Virus protein VP39"/>
    <property type="match status" value="1"/>
</dbReference>
<dbReference type="AlphaFoldDB" id="I3Z7P3"/>
<keyword evidence="9" id="KW-0175">Coiled coil</keyword>
<sequence>MGAIQEFNFTNFMSNYLDATVDVYRDAALKPDVGLCCTTTPIWQFPGLKIPKIMQEMNYGCGSTVHFADLVNNPNVLYVGVGGGMEVLQFSYFSRKENGVIGVDIVDEMIKACEDNLEIAEKENDWFKKEFVSIRKGSALALPIEDSSIDVAAQNCLFNIFTKDDLALALKEMYRVLKPHGRLVLSDPVTEQPMPKSLRNDDRLRALCLSGSLSLKEYLQMITDAGFGTVEIRAKRPYRVLDPGHYYTPEMIFLESVEVCAIKDPMPVDGPCVFTGKAAIYFGSEEYFDDQKGHVLMQNQPLSVCDKTAGAIKDLGRSDIYISESTYFYDGGGCC</sequence>
<feature type="coiled-coil region" evidence="9">
    <location>
        <begin position="103"/>
        <end position="130"/>
    </location>
</feature>
<evidence type="ECO:0000313" key="11">
    <source>
        <dbReference type="EMBL" id="AFL85261.1"/>
    </source>
</evidence>
<evidence type="ECO:0000256" key="3">
    <source>
        <dbReference type="ARBA" id="ARBA00034487"/>
    </source>
</evidence>
<dbReference type="EC" id="2.1.1.137" evidence="4"/>
<dbReference type="STRING" id="866536.Belba_2718"/>